<comment type="caution">
    <text evidence="3">The sequence shown here is derived from an EMBL/GenBank/DDBJ whole genome shotgun (WGS) entry which is preliminary data.</text>
</comment>
<dbReference type="EMBL" id="JAQZSM010000001">
    <property type="protein sequence ID" value="MDD7969781.1"/>
    <property type="molecule type" value="Genomic_DNA"/>
</dbReference>
<feature type="signal peptide" evidence="2">
    <location>
        <begin position="1"/>
        <end position="22"/>
    </location>
</feature>
<feature type="chain" id="PRO_5046902021" description="Tetratricopeptide repeat protein" evidence="2">
    <location>
        <begin position="23"/>
        <end position="482"/>
    </location>
</feature>
<dbReference type="Proteomes" id="UP001431784">
    <property type="component" value="Unassembled WGS sequence"/>
</dbReference>
<evidence type="ECO:0000256" key="1">
    <source>
        <dbReference type="SAM" id="MobiDB-lite"/>
    </source>
</evidence>
<keyword evidence="2" id="KW-0732">Signal</keyword>
<dbReference type="Gene3D" id="1.25.40.10">
    <property type="entry name" value="Tetratricopeptide repeat domain"/>
    <property type="match status" value="1"/>
</dbReference>
<protein>
    <recommendedName>
        <fullName evidence="5">Tetratricopeptide repeat protein</fullName>
    </recommendedName>
</protein>
<feature type="compositionally biased region" description="Low complexity" evidence="1">
    <location>
        <begin position="247"/>
        <end position="271"/>
    </location>
</feature>
<sequence length="482" mass="51900">MTSLLAQYRPLALAGLMVLALAPGIAAQTASYDDLRALRYYLTQNDAASTQAELRRLRGAFPDWRPPADLNELLAAPPSQAGVDEGEIWRRIELNDYAGARRLIDDGRARVSGWSPPADMLRVLEMNEAQSNFDAAVNSRDAGQAIAVARRSPQIMTCERINNAWVLADMYVLAGQTQAALTTYRNAVQSCTSFGQMQTSLQKASAVASGVQLQELFAAARAANSGASAQLDRLYAELTGGAPAPQPAAAAPQQQAPAPAAQPVASPPAAAQPQAVAAPLVMEQPATAPANLPLSGDPRLSEARRLKDQEQFARCLAASTGPRSLDLLYERSWCAYSHDRPTEALVGFQQAARVGDRLGPNVGRDAVFGLALSYLAMNMTEQGAQVASQVSLDASQRREIETIVLDQRGVRAFRQGDFHHAISYFNALEQVQGGLRRDLAILRAYAYLNSGQRVVAREQFERLHSQLATAETRQGLNAARGP</sequence>
<feature type="region of interest" description="Disordered" evidence="1">
    <location>
        <begin position="243"/>
        <end position="271"/>
    </location>
</feature>
<reference evidence="3" key="1">
    <citation type="submission" date="2023-02" db="EMBL/GenBank/DDBJ databases">
        <title>Description of Roseinatronobacter alkalisoli sp. nov., an alkaliphilic bacerium isolated from soda soil.</title>
        <authorList>
            <person name="Wei W."/>
        </authorList>
    </citation>
    <scope>NUCLEOTIDE SEQUENCE</scope>
    <source>
        <strain evidence="3">HJB301</strain>
    </source>
</reference>
<gene>
    <name evidence="3" type="ORF">PUT78_01600</name>
</gene>
<name>A0ABT5T5U4_9RHOB</name>
<evidence type="ECO:0000313" key="3">
    <source>
        <dbReference type="EMBL" id="MDD7969781.1"/>
    </source>
</evidence>
<evidence type="ECO:0008006" key="5">
    <source>
        <dbReference type="Google" id="ProtNLM"/>
    </source>
</evidence>
<evidence type="ECO:0000256" key="2">
    <source>
        <dbReference type="SAM" id="SignalP"/>
    </source>
</evidence>
<dbReference type="SUPFAM" id="SSF48452">
    <property type="entry name" value="TPR-like"/>
    <property type="match status" value="1"/>
</dbReference>
<keyword evidence="4" id="KW-1185">Reference proteome</keyword>
<dbReference type="RefSeq" id="WP_274350279.1">
    <property type="nucleotide sequence ID" value="NZ_JAQZSM010000001.1"/>
</dbReference>
<dbReference type="InterPro" id="IPR011990">
    <property type="entry name" value="TPR-like_helical_dom_sf"/>
</dbReference>
<accession>A0ABT5T5U4</accession>
<evidence type="ECO:0000313" key="4">
    <source>
        <dbReference type="Proteomes" id="UP001431784"/>
    </source>
</evidence>
<proteinExistence type="predicted"/>
<organism evidence="3 4">
    <name type="scientific">Roseinatronobacter alkalisoli</name>
    <dbReference type="NCBI Taxonomy" id="3028235"/>
    <lineage>
        <taxon>Bacteria</taxon>
        <taxon>Pseudomonadati</taxon>
        <taxon>Pseudomonadota</taxon>
        <taxon>Alphaproteobacteria</taxon>
        <taxon>Rhodobacterales</taxon>
        <taxon>Paracoccaceae</taxon>
        <taxon>Roseinatronobacter</taxon>
    </lineage>
</organism>